<dbReference type="InterPro" id="IPR005247">
    <property type="entry name" value="YbhB_YbcL/LppC-like"/>
</dbReference>
<dbReference type="KEGG" id="dak:DaAHT2_0161"/>
<keyword evidence="2" id="KW-1185">Reference proteome</keyword>
<dbReference type="OrthoDB" id="9797506at2"/>
<dbReference type="HOGENOM" id="CLU_083918_3_2_7"/>
<protein>
    <submittedName>
        <fullName evidence="1">PEBP family protein</fullName>
    </submittedName>
</protein>
<evidence type="ECO:0000313" key="2">
    <source>
        <dbReference type="Proteomes" id="UP000001508"/>
    </source>
</evidence>
<evidence type="ECO:0000313" key="1">
    <source>
        <dbReference type="EMBL" id="ADH84872.1"/>
    </source>
</evidence>
<accession>D6Z5Z0</accession>
<dbReference type="Pfam" id="PF01161">
    <property type="entry name" value="PBP"/>
    <property type="match status" value="1"/>
</dbReference>
<dbReference type="InParanoid" id="D6Z5Z0"/>
<dbReference type="AlphaFoldDB" id="D6Z5Z0"/>
<gene>
    <name evidence="1" type="ordered locus">DaAHT2_0161</name>
</gene>
<dbReference type="InterPro" id="IPR036610">
    <property type="entry name" value="PEBP-like_sf"/>
</dbReference>
<dbReference type="InterPro" id="IPR008914">
    <property type="entry name" value="PEBP"/>
</dbReference>
<name>D6Z5Z0_DESAT</name>
<dbReference type="RefSeq" id="WP_013162403.1">
    <property type="nucleotide sequence ID" value="NC_014216.1"/>
</dbReference>
<dbReference type="Proteomes" id="UP000001508">
    <property type="component" value="Chromosome"/>
</dbReference>
<sequence>MQLTSSAFSPNGVIPVRYTCDGDNVNPPLAIAGVPAAAVSLVLIMDDPDVPKKLRADGMWDHWIVFNIPPDLAKIEEGAEPPGVRGIGTGGNHDYHGPCPPDREHRYFFKLYALDCRLDLPAGATKTRVEAAMAGHILAQAELMGRYDRPRR</sequence>
<dbReference type="Gene3D" id="3.90.280.10">
    <property type="entry name" value="PEBP-like"/>
    <property type="match status" value="1"/>
</dbReference>
<dbReference type="EMBL" id="CP001940">
    <property type="protein sequence ID" value="ADH84872.1"/>
    <property type="molecule type" value="Genomic_DNA"/>
</dbReference>
<dbReference type="FunCoup" id="D6Z5Z0">
    <property type="interactions" value="95"/>
</dbReference>
<dbReference type="PANTHER" id="PTHR30289">
    <property type="entry name" value="UNCHARACTERIZED PROTEIN YBCL-RELATED"/>
    <property type="match status" value="1"/>
</dbReference>
<dbReference type="STRING" id="589865.DaAHT2_0161"/>
<proteinExistence type="predicted"/>
<organism evidence="1 2">
    <name type="scientific">Desulfurivibrio alkaliphilus (strain DSM 19089 / UNIQEM U267 / AHT2)</name>
    <dbReference type="NCBI Taxonomy" id="589865"/>
    <lineage>
        <taxon>Bacteria</taxon>
        <taxon>Pseudomonadati</taxon>
        <taxon>Thermodesulfobacteriota</taxon>
        <taxon>Desulfobulbia</taxon>
        <taxon>Desulfobulbales</taxon>
        <taxon>Desulfobulbaceae</taxon>
        <taxon>Desulfurivibrio</taxon>
    </lineage>
</organism>
<dbReference type="eggNOG" id="COG1881">
    <property type="taxonomic scope" value="Bacteria"/>
</dbReference>
<dbReference type="PANTHER" id="PTHR30289:SF1">
    <property type="entry name" value="PEBP (PHOSPHATIDYLETHANOLAMINE-BINDING PROTEIN) FAMILY PROTEIN"/>
    <property type="match status" value="1"/>
</dbReference>
<dbReference type="NCBIfam" id="TIGR00481">
    <property type="entry name" value="YbhB/YbcL family Raf kinase inhibitor-like protein"/>
    <property type="match status" value="1"/>
</dbReference>
<dbReference type="CDD" id="cd00865">
    <property type="entry name" value="PEBP_bact_arch"/>
    <property type="match status" value="1"/>
</dbReference>
<reference evidence="2" key="1">
    <citation type="submission" date="2010-02" db="EMBL/GenBank/DDBJ databases">
        <title>Complete sequence of Desulfurivibrio alkaliphilus AHT2.</title>
        <authorList>
            <consortium name="US DOE Joint Genome Institute"/>
            <person name="Pitluck S."/>
            <person name="Chertkov O."/>
            <person name="Detter J.C."/>
            <person name="Han C."/>
            <person name="Tapia R."/>
            <person name="Larimer F."/>
            <person name="Land M."/>
            <person name="Hauser L."/>
            <person name="Kyrpides N."/>
            <person name="Mikhailova N."/>
            <person name="Sorokin D.Y."/>
            <person name="Muyzer G."/>
            <person name="Woyke T."/>
        </authorList>
    </citation>
    <scope>NUCLEOTIDE SEQUENCE [LARGE SCALE GENOMIC DNA]</scope>
    <source>
        <strain evidence="2">DSM 19089 / UNIQEM U267 / AHT2</strain>
    </source>
</reference>
<dbReference type="SUPFAM" id="SSF49777">
    <property type="entry name" value="PEBP-like"/>
    <property type="match status" value="1"/>
</dbReference>